<evidence type="ECO:0000256" key="1">
    <source>
        <dbReference type="ARBA" id="ARBA00022553"/>
    </source>
</evidence>
<organism evidence="4 5">
    <name type="scientific">Caenorhabditis bovis</name>
    <dbReference type="NCBI Taxonomy" id="2654633"/>
    <lineage>
        <taxon>Eukaryota</taxon>
        <taxon>Metazoa</taxon>
        <taxon>Ecdysozoa</taxon>
        <taxon>Nematoda</taxon>
        <taxon>Chromadorea</taxon>
        <taxon>Rhabditida</taxon>
        <taxon>Rhabditina</taxon>
        <taxon>Rhabditomorpha</taxon>
        <taxon>Rhabditoidea</taxon>
        <taxon>Rhabditidae</taxon>
        <taxon>Peloderinae</taxon>
        <taxon>Caenorhabditis</taxon>
    </lineage>
</organism>
<feature type="compositionally biased region" description="Basic and acidic residues" evidence="2">
    <location>
        <begin position="541"/>
        <end position="556"/>
    </location>
</feature>
<proteinExistence type="predicted"/>
<feature type="compositionally biased region" description="Basic and acidic residues" evidence="2">
    <location>
        <begin position="433"/>
        <end position="448"/>
    </location>
</feature>
<feature type="compositionally biased region" description="Polar residues" evidence="2">
    <location>
        <begin position="1055"/>
        <end position="1071"/>
    </location>
</feature>
<feature type="compositionally biased region" description="Acidic residues" evidence="2">
    <location>
        <begin position="464"/>
        <end position="474"/>
    </location>
</feature>
<feature type="region of interest" description="Disordered" evidence="2">
    <location>
        <begin position="1055"/>
        <end position="1085"/>
    </location>
</feature>
<dbReference type="GO" id="GO:0030154">
    <property type="term" value="P:cell differentiation"/>
    <property type="evidence" value="ECO:0007669"/>
    <property type="project" value="TreeGrafter"/>
</dbReference>
<dbReference type="AlphaFoldDB" id="A0A8S1EI34"/>
<reference evidence="4 5" key="1">
    <citation type="submission" date="2020-04" db="EMBL/GenBank/DDBJ databases">
        <authorList>
            <person name="Laetsch R D."/>
            <person name="Stevens L."/>
            <person name="Kumar S."/>
            <person name="Blaxter L. M."/>
        </authorList>
    </citation>
    <scope>NUCLEOTIDE SEQUENCE [LARGE SCALE GENOMIC DNA]</scope>
</reference>
<feature type="compositionally biased region" description="Low complexity" evidence="2">
    <location>
        <begin position="488"/>
        <end position="497"/>
    </location>
</feature>
<feature type="region of interest" description="Disordered" evidence="2">
    <location>
        <begin position="233"/>
        <end position="253"/>
    </location>
</feature>
<feature type="compositionally biased region" description="Basic and acidic residues" evidence="2">
    <location>
        <begin position="682"/>
        <end position="693"/>
    </location>
</feature>
<feature type="compositionally biased region" description="Basic and acidic residues" evidence="2">
    <location>
        <begin position="291"/>
        <end position="323"/>
    </location>
</feature>
<feature type="region of interest" description="Disordered" evidence="2">
    <location>
        <begin position="669"/>
        <end position="696"/>
    </location>
</feature>
<feature type="compositionally biased region" description="Polar residues" evidence="2">
    <location>
        <begin position="806"/>
        <end position="836"/>
    </location>
</feature>
<feature type="compositionally biased region" description="Basic and acidic residues" evidence="2">
    <location>
        <begin position="626"/>
        <end position="638"/>
    </location>
</feature>
<feature type="region of interest" description="Disordered" evidence="2">
    <location>
        <begin position="806"/>
        <end position="844"/>
    </location>
</feature>
<dbReference type="OrthoDB" id="1939715at2759"/>
<sequence length="1085" mass="120418">MSSLNRGATGAIKPKAVNVNNLFSGRNLAPGQRASGKWRYGLQSVGKSAGVVRRMPPPATLPSLKAENNGQDPTTQVVPQGGTGWSKTDAAPVEIEVQSTNACAKDAGNDLRPSWLVGSPEQSANGSVREFPSLAPTTSHPEDKQDNYPCNEMQTSVQNMSLNEYMETVPARFLDKSKNLKSGKPKTKSSDDDDYDSLDRVTSYSTDEDRDVSPVDVRAIQEEKTEVVVCVEPANKKLQSKSNKVRSDKKGKEVRIVKRTDQLFLQDISDEDEEVQMTRLDKPAINIIKRKAGDDTEEQKRDGSRPIERGRDRKQKENGKNGMEEDPNNVNHSRKDKSSEDVLPAPVPQENVWAKRREERESQEREKQRNIPKVMQQAIEQHFPLVTEAASIRVDKESARKNADTEFTRAAIRARRQPCSNDVRRLTGQIDSRGYRKQEENKNAERNGKLIANGSRSWKRVEDQIEAISDEENYNQERRRERNDSYKSSNSHESSNHSGRKNRGGARNRTANGKKLTNGVENNRNEPETKTKAKTRNRGPKKNDGADGFEKPEKGQNDTVVEENEDLNECDETKKQKEKQSKETAPKPEQPASQKVRQQRGKLFVPKALRKESDNMPPNGLLSSIDKTKENGTEKPSADDEGSAEIERGIKAIEHEIGNLVGQASKLKQVSKPPVEPGTIEFPERSSEEKVNENDTNGYDFTFDPKLHSITNYQSTIQQQVVAAPSTNTDDATLKEKMNRIKDLWTPAMDGEKMNVAMVKPQPQIGDIIMDTVKPVDQYNSQSCRSAPNNSLAPFSGHYSAFQPLYSNNENRTGGNAASPPTNYLSSYSSNHGKQPQNPPPHHFNLNIDAMGLDRSGTHNIWNPNNLDLAALSGTPPPSVLAASANNLYPFFAPSNNDIRGFNGSRNNGNSLGFGSLYLYDKPSLPPSSLAVGSQRPSNMFNRVNGSANGTSQGGVRQQNFSMNMQNSNSAGFPNFFNQPPPTVTQPPPTLRFNAAPAPPPTDVYYYNNRMGRNSNGQHNMIHQTPDMGWGMNGPYYSNGSPQLSSIWGGMQNGAHSARSSYQPMPNQQMNRMRRSMNGGTTGNR</sequence>
<feature type="region of interest" description="Disordered" evidence="2">
    <location>
        <begin position="416"/>
        <end position="643"/>
    </location>
</feature>
<dbReference type="PANTHER" id="PTHR14038">
    <property type="entry name" value="BAT2 HLA-B-ASSOCIATED TRANSCRIPT 2"/>
    <property type="match status" value="1"/>
</dbReference>
<evidence type="ECO:0000313" key="5">
    <source>
        <dbReference type="Proteomes" id="UP000494206"/>
    </source>
</evidence>
<dbReference type="InterPro" id="IPR033184">
    <property type="entry name" value="PRRC2"/>
</dbReference>
<dbReference type="InterPro" id="IPR009738">
    <property type="entry name" value="BAT2_N"/>
</dbReference>
<feature type="region of interest" description="Disordered" evidence="2">
    <location>
        <begin position="113"/>
        <end position="150"/>
    </location>
</feature>
<dbReference type="Proteomes" id="UP000494206">
    <property type="component" value="Unassembled WGS sequence"/>
</dbReference>
<evidence type="ECO:0000313" key="4">
    <source>
        <dbReference type="EMBL" id="CAB3400624.1"/>
    </source>
</evidence>
<feature type="compositionally biased region" description="Basic and acidic residues" evidence="2">
    <location>
        <begin position="571"/>
        <end position="586"/>
    </location>
</feature>
<comment type="caution">
    <text evidence="4">The sequence shown here is derived from an EMBL/GenBank/DDBJ whole genome shotgun (WGS) entry which is preliminary data.</text>
</comment>
<feature type="region of interest" description="Disordered" evidence="2">
    <location>
        <begin position="270"/>
        <end position="373"/>
    </location>
</feature>
<dbReference type="EMBL" id="CADEPM010000002">
    <property type="protein sequence ID" value="CAB3400624.1"/>
    <property type="molecule type" value="Genomic_DNA"/>
</dbReference>
<feature type="compositionally biased region" description="Basic and acidic residues" evidence="2">
    <location>
        <begin position="353"/>
        <end position="369"/>
    </location>
</feature>
<evidence type="ECO:0000256" key="2">
    <source>
        <dbReference type="SAM" id="MobiDB-lite"/>
    </source>
</evidence>
<feature type="region of interest" description="Disordered" evidence="2">
    <location>
        <begin position="176"/>
        <end position="215"/>
    </location>
</feature>
<dbReference type="Pfam" id="PF07001">
    <property type="entry name" value="BAT2_N"/>
    <property type="match status" value="1"/>
</dbReference>
<keyword evidence="1" id="KW-0597">Phosphoprotein</keyword>
<accession>A0A8S1EI34</accession>
<protein>
    <recommendedName>
        <fullName evidence="3">BAT2 N-terminal domain-containing protein</fullName>
    </recommendedName>
</protein>
<gene>
    <name evidence="4" type="ORF">CBOVIS_LOCUS3518</name>
</gene>
<feature type="domain" description="BAT2 N-terminal" evidence="3">
    <location>
        <begin position="13"/>
        <end position="156"/>
    </location>
</feature>
<evidence type="ECO:0000259" key="3">
    <source>
        <dbReference type="Pfam" id="PF07001"/>
    </source>
</evidence>
<feature type="compositionally biased region" description="Acidic residues" evidence="2">
    <location>
        <begin position="560"/>
        <end position="570"/>
    </location>
</feature>
<keyword evidence="5" id="KW-1185">Reference proteome</keyword>
<feature type="region of interest" description="Disordered" evidence="2">
    <location>
        <begin position="52"/>
        <end position="86"/>
    </location>
</feature>
<feature type="compositionally biased region" description="Basic and acidic residues" evidence="2">
    <location>
        <begin position="475"/>
        <end position="485"/>
    </location>
</feature>
<dbReference type="PANTHER" id="PTHR14038:SF0">
    <property type="entry name" value="LP18708P"/>
    <property type="match status" value="1"/>
</dbReference>
<feature type="compositionally biased region" description="Polar residues" evidence="2">
    <location>
        <begin position="66"/>
        <end position="78"/>
    </location>
</feature>
<name>A0A8S1EI34_9PELO</name>